<dbReference type="GO" id="GO:0005840">
    <property type="term" value="C:ribosome"/>
    <property type="evidence" value="ECO:0007669"/>
    <property type="project" value="UniProtKB-KW"/>
</dbReference>
<feature type="domain" description="Large ribosomal subunit protein bL25 L25" evidence="13">
    <location>
        <begin position="576"/>
        <end position="678"/>
    </location>
</feature>
<evidence type="ECO:0000256" key="12">
    <source>
        <dbReference type="SAM" id="SignalP"/>
    </source>
</evidence>
<dbReference type="GO" id="GO:0005637">
    <property type="term" value="C:nuclear inner membrane"/>
    <property type="evidence" value="ECO:0007669"/>
    <property type="project" value="UniProtKB-SubCell"/>
</dbReference>
<comment type="caution">
    <text evidence="15">The sequence shown here is derived from an EMBL/GenBank/DDBJ whole genome shotgun (WGS) entry which is preliminary data.</text>
</comment>
<dbReference type="InterPro" id="IPR020056">
    <property type="entry name" value="Rbsml_bL25/Gln-tRNA_synth_N"/>
</dbReference>
<dbReference type="OrthoDB" id="772609at2759"/>
<dbReference type="InterPro" id="IPR011035">
    <property type="entry name" value="Ribosomal_bL25/Gln-tRNA_synth"/>
</dbReference>
<feature type="region of interest" description="Disordered" evidence="10">
    <location>
        <begin position="345"/>
        <end position="386"/>
    </location>
</feature>
<dbReference type="PANTHER" id="PTHR31587">
    <property type="entry name" value="TRANSMEMBRANE PROTEIN (DUF2215)"/>
    <property type="match status" value="1"/>
</dbReference>
<dbReference type="InterPro" id="IPR020057">
    <property type="entry name" value="Ribosomal_bL25_b-dom"/>
</dbReference>
<evidence type="ECO:0000256" key="1">
    <source>
        <dbReference type="ARBA" id="ARBA00004575"/>
    </source>
</evidence>
<proteinExistence type="inferred from homology"/>
<dbReference type="Pfam" id="PF10225">
    <property type="entry name" value="NEMP"/>
    <property type="match status" value="1"/>
</dbReference>
<feature type="transmembrane region" description="Helical" evidence="11">
    <location>
        <begin position="217"/>
        <end position="239"/>
    </location>
</feature>
<dbReference type="GO" id="GO:1990904">
    <property type="term" value="C:ribonucleoprotein complex"/>
    <property type="evidence" value="ECO:0007669"/>
    <property type="project" value="UniProtKB-KW"/>
</dbReference>
<evidence type="ECO:0000256" key="9">
    <source>
        <dbReference type="ARBA" id="ARBA00023274"/>
    </source>
</evidence>
<evidence type="ECO:0000256" key="2">
    <source>
        <dbReference type="ARBA" id="ARBA00005748"/>
    </source>
</evidence>
<evidence type="ECO:0000256" key="10">
    <source>
        <dbReference type="SAM" id="MobiDB-lite"/>
    </source>
</evidence>
<evidence type="ECO:0000313" key="15">
    <source>
        <dbReference type="EMBL" id="KAB2607675.1"/>
    </source>
</evidence>
<keyword evidence="4 12" id="KW-0732">Signal</keyword>
<feature type="transmembrane region" description="Helical" evidence="11">
    <location>
        <begin position="317"/>
        <end position="335"/>
    </location>
</feature>
<feature type="signal peptide" evidence="12">
    <location>
        <begin position="1"/>
        <end position="19"/>
    </location>
</feature>
<dbReference type="CDD" id="cd00495">
    <property type="entry name" value="Ribosomal_L25_TL5_CTC"/>
    <property type="match status" value="1"/>
</dbReference>
<name>A0A5N5FX21_9ROSA</name>
<dbReference type="InterPro" id="IPR019358">
    <property type="entry name" value="NEMP_fam"/>
</dbReference>
<gene>
    <name evidence="15" type="ORF">D8674_010843</name>
</gene>
<dbReference type="SUPFAM" id="SSF50715">
    <property type="entry name" value="Ribosomal protein L25-like"/>
    <property type="match status" value="1"/>
</dbReference>
<feature type="transmembrane region" description="Helical" evidence="11">
    <location>
        <begin position="162"/>
        <end position="180"/>
    </location>
</feature>
<dbReference type="InterPro" id="IPR037121">
    <property type="entry name" value="Ribosomal_bL25_C"/>
</dbReference>
<dbReference type="GO" id="GO:0003735">
    <property type="term" value="F:structural constituent of ribosome"/>
    <property type="evidence" value="ECO:0007669"/>
    <property type="project" value="InterPro"/>
</dbReference>
<feature type="transmembrane region" description="Helical" evidence="11">
    <location>
        <begin position="259"/>
        <end position="279"/>
    </location>
</feature>
<dbReference type="Pfam" id="PF14693">
    <property type="entry name" value="Ribosomal_TL5_C"/>
    <property type="match status" value="1"/>
</dbReference>
<dbReference type="Pfam" id="PF01386">
    <property type="entry name" value="Ribosomal_L25p"/>
    <property type="match status" value="1"/>
</dbReference>
<evidence type="ECO:0000259" key="13">
    <source>
        <dbReference type="Pfam" id="PF01386"/>
    </source>
</evidence>
<reference evidence="16" key="2">
    <citation type="submission" date="2019-10" db="EMBL/GenBank/DDBJ databases">
        <title>A de novo genome assembly of a pear dwarfing rootstock.</title>
        <authorList>
            <person name="Wang F."/>
            <person name="Wang J."/>
            <person name="Li S."/>
            <person name="Zhang Y."/>
            <person name="Fang M."/>
            <person name="Ma L."/>
            <person name="Zhao Y."/>
            <person name="Jiang S."/>
        </authorList>
    </citation>
    <scope>NUCLEOTIDE SEQUENCE [LARGE SCALE GENOMIC DNA]</scope>
</reference>
<evidence type="ECO:0000256" key="6">
    <source>
        <dbReference type="ARBA" id="ARBA00022989"/>
    </source>
</evidence>
<keyword evidence="6 11" id="KW-1133">Transmembrane helix</keyword>
<dbReference type="Proteomes" id="UP000327157">
    <property type="component" value="Chromosome 14"/>
</dbReference>
<comment type="subcellular location">
    <subcellularLocation>
        <location evidence="1">Nucleus inner membrane</location>
        <topology evidence="1">Multi-pass membrane protein</topology>
        <orientation evidence="1">Nucleoplasmic side</orientation>
    </subcellularLocation>
</comment>
<feature type="compositionally biased region" description="Polar residues" evidence="10">
    <location>
        <begin position="372"/>
        <end position="386"/>
    </location>
</feature>
<feature type="chain" id="PRO_5024375491" evidence="12">
    <location>
        <begin position="20"/>
        <end position="784"/>
    </location>
</feature>
<dbReference type="InterPro" id="IPR029751">
    <property type="entry name" value="Ribosomal_L25_dom"/>
</dbReference>
<feature type="compositionally biased region" description="Polar residues" evidence="10">
    <location>
        <begin position="353"/>
        <end position="363"/>
    </location>
</feature>
<feature type="region of interest" description="Disordered" evidence="10">
    <location>
        <begin position="466"/>
        <end position="486"/>
    </location>
</feature>
<reference evidence="15 16" key="3">
    <citation type="submission" date="2019-11" db="EMBL/GenBank/DDBJ databases">
        <title>A de novo genome assembly of a pear dwarfing rootstock.</title>
        <authorList>
            <person name="Wang F."/>
            <person name="Wang J."/>
            <person name="Li S."/>
            <person name="Zhang Y."/>
            <person name="Fang M."/>
            <person name="Ma L."/>
            <person name="Zhao Y."/>
            <person name="Jiang S."/>
        </authorList>
    </citation>
    <scope>NUCLEOTIDE SEQUENCE [LARGE SCALE GENOMIC DNA]</scope>
    <source>
        <strain evidence="15">S2</strain>
        <tissue evidence="15">Leaf</tissue>
    </source>
</reference>
<feature type="transmembrane region" description="Helical" evidence="11">
    <location>
        <begin position="186"/>
        <end position="205"/>
    </location>
</feature>
<reference evidence="15 16" key="1">
    <citation type="submission" date="2019-09" db="EMBL/GenBank/DDBJ databases">
        <authorList>
            <person name="Ou C."/>
        </authorList>
    </citation>
    <scope>NUCLEOTIDE SEQUENCE [LARGE SCALE GENOMIC DNA]</scope>
    <source>
        <strain evidence="15">S2</strain>
        <tissue evidence="15">Leaf</tissue>
    </source>
</reference>
<protein>
    <submittedName>
        <fullName evidence="15">Uncharacterized protein</fullName>
    </submittedName>
</protein>
<feature type="compositionally biased region" description="Polar residues" evidence="10">
    <location>
        <begin position="466"/>
        <end position="478"/>
    </location>
</feature>
<keyword evidence="16" id="KW-1185">Reference proteome</keyword>
<evidence type="ECO:0000256" key="4">
    <source>
        <dbReference type="ARBA" id="ARBA00022729"/>
    </source>
</evidence>
<dbReference type="PANTHER" id="PTHR31587:SF3">
    <property type="entry name" value="EXPRESSED PROTEIN"/>
    <property type="match status" value="1"/>
</dbReference>
<keyword evidence="8" id="KW-0539">Nucleus</keyword>
<dbReference type="FunFam" id="2.170.120.20:FF:000006">
    <property type="entry name" value="Ribosomal protein L25/Gln-tRNA synthetase, anti-codon-binding domain-containing protein"/>
    <property type="match status" value="1"/>
</dbReference>
<comment type="similarity">
    <text evidence="2">Belongs to the NEMP family.</text>
</comment>
<sequence>MGSSPSSATLLILFAFCLSLPTLSPATDLKGVDIENPVLEVIPVSLSELLVVPGSKDVLFCERARVSGVSRLKLGSYASSLKITLSTSLVIPERLHSKIQVCFHRNNTLGLCQCEEDDWKNLQKGLWSSVMSPYDEKYVDLKFIGKIPGSVTITVEEDFQRWRLVCLALGFTFLLLAPIVSSWVPFYYSSSMIIGVFLVIIIILFQGMKLLPTGRKNVLYLTIYGSVLGAGSFLVHQFSLMVNSILLNFGLSEEMHNPVSIFLLVGIILAGAALGYWIVRKFVVSNDGTVDVGIAQFVKWAMRIIGTTSILQSTLDTPLAMGALVSYWIICKFITSLKRHRKSHRSGAGSGSLWLQNGNQVKGRQSRPEFLSRSSPQEKSWNSRRSLSAWSDSPVKGVMTPSSRAPNQLEYYSTFHKVQNRKKFTKKEWDDFTHESTRQALAEWAASPEVPNWLIEHADRIQLLPSESSDETVGSGSDSTDENVVGSTDRLEFARGLNGKTLLNPNISFCHSQHSKMFLQRQRASVLTQALQIQLRRYTQSSAAVLLQPDPELDPDLESTTSFPIPDPKYAETIFAVPRTTSGKSISAKERKAGRVPSIVFEQEDGQHGGNKRLVSVRTNQIRKLVGHLGRSFFLSRLFDLEVRSDFDSENDVVERVRVLPRSIHLHSATDAPLNVTFIRAPSHALLKVDIPLVFRGDDVSPGLKKNGCLNTIKRTVKFLCPADVIPPYIDVDLSELDVNQKIVMGDLKVHPDLKLLQSKNEPVCKITGARVSEQKKSKDKDSK</sequence>
<dbReference type="EMBL" id="SMOL01000553">
    <property type="protein sequence ID" value="KAB2607675.1"/>
    <property type="molecule type" value="Genomic_DNA"/>
</dbReference>
<organism evidence="15 16">
    <name type="scientific">Pyrus ussuriensis x Pyrus communis</name>
    <dbReference type="NCBI Taxonomy" id="2448454"/>
    <lineage>
        <taxon>Eukaryota</taxon>
        <taxon>Viridiplantae</taxon>
        <taxon>Streptophyta</taxon>
        <taxon>Embryophyta</taxon>
        <taxon>Tracheophyta</taxon>
        <taxon>Spermatophyta</taxon>
        <taxon>Magnoliopsida</taxon>
        <taxon>eudicotyledons</taxon>
        <taxon>Gunneridae</taxon>
        <taxon>Pentapetalae</taxon>
        <taxon>rosids</taxon>
        <taxon>fabids</taxon>
        <taxon>Rosales</taxon>
        <taxon>Rosaceae</taxon>
        <taxon>Amygdaloideae</taxon>
        <taxon>Maleae</taxon>
        <taxon>Pyrus</taxon>
    </lineage>
</organism>
<keyword evidence="7 11" id="KW-0472">Membrane</keyword>
<dbReference type="AlphaFoldDB" id="A0A5N5FX21"/>
<evidence type="ECO:0000256" key="7">
    <source>
        <dbReference type="ARBA" id="ARBA00023136"/>
    </source>
</evidence>
<evidence type="ECO:0000256" key="3">
    <source>
        <dbReference type="ARBA" id="ARBA00022692"/>
    </source>
</evidence>
<dbReference type="Gene3D" id="2.40.240.10">
    <property type="entry name" value="Ribosomal Protein L25, Chain P"/>
    <property type="match status" value="1"/>
</dbReference>
<keyword evidence="9" id="KW-0687">Ribonucleoprotein</keyword>
<evidence type="ECO:0000313" key="16">
    <source>
        <dbReference type="Proteomes" id="UP000327157"/>
    </source>
</evidence>
<feature type="domain" description="Large ribosomal subunit protein bL25 beta" evidence="14">
    <location>
        <begin position="687"/>
        <end position="770"/>
    </location>
</feature>
<evidence type="ECO:0000256" key="8">
    <source>
        <dbReference type="ARBA" id="ARBA00023242"/>
    </source>
</evidence>
<dbReference type="Gene3D" id="2.170.120.20">
    <property type="entry name" value="Ribosomal protein L25, beta domain"/>
    <property type="match status" value="1"/>
</dbReference>
<evidence type="ECO:0000256" key="5">
    <source>
        <dbReference type="ARBA" id="ARBA00022980"/>
    </source>
</evidence>
<dbReference type="GO" id="GO:0006412">
    <property type="term" value="P:translation"/>
    <property type="evidence" value="ECO:0007669"/>
    <property type="project" value="InterPro"/>
</dbReference>
<keyword evidence="3 11" id="KW-0812">Transmembrane</keyword>
<evidence type="ECO:0000256" key="11">
    <source>
        <dbReference type="SAM" id="Phobius"/>
    </source>
</evidence>
<keyword evidence="5" id="KW-0689">Ribosomal protein</keyword>
<accession>A0A5N5FX21</accession>
<evidence type="ECO:0000259" key="14">
    <source>
        <dbReference type="Pfam" id="PF14693"/>
    </source>
</evidence>